<organism evidence="4 5">
    <name type="scientific">Isoptericola jiangsuensis</name>
    <dbReference type="NCBI Taxonomy" id="548579"/>
    <lineage>
        <taxon>Bacteria</taxon>
        <taxon>Bacillati</taxon>
        <taxon>Actinomycetota</taxon>
        <taxon>Actinomycetes</taxon>
        <taxon>Micrococcales</taxon>
        <taxon>Promicromonosporaceae</taxon>
        <taxon>Isoptericola</taxon>
    </lineage>
</organism>
<dbReference type="OrthoDB" id="7992078at2"/>
<dbReference type="RefSeq" id="WP_098464158.1">
    <property type="nucleotide sequence ID" value="NZ_PDJJ01000001.1"/>
</dbReference>
<keyword evidence="4" id="KW-0687">Ribonucleoprotein</keyword>
<keyword evidence="1" id="KW-0808">Transferase</keyword>
<proteinExistence type="predicted"/>
<dbReference type="Pfam" id="PF00583">
    <property type="entry name" value="Acetyltransf_1"/>
    <property type="match status" value="1"/>
</dbReference>
<evidence type="ECO:0000313" key="5">
    <source>
        <dbReference type="Proteomes" id="UP000224130"/>
    </source>
</evidence>
<dbReference type="InterPro" id="IPR000182">
    <property type="entry name" value="GNAT_dom"/>
</dbReference>
<dbReference type="Proteomes" id="UP000224130">
    <property type="component" value="Unassembled WGS sequence"/>
</dbReference>
<feature type="domain" description="N-acetyltransferase" evidence="3">
    <location>
        <begin position="3"/>
        <end position="167"/>
    </location>
</feature>
<name>A0A2A9EZX4_9MICO</name>
<dbReference type="PROSITE" id="PS51186">
    <property type="entry name" value="GNAT"/>
    <property type="match status" value="1"/>
</dbReference>
<protein>
    <submittedName>
        <fullName evidence="4">Ribosomal protein S18 acetylase RimI-like enzyme</fullName>
    </submittedName>
</protein>
<dbReference type="PANTHER" id="PTHR43877">
    <property type="entry name" value="AMINOALKYLPHOSPHONATE N-ACETYLTRANSFERASE-RELATED-RELATED"/>
    <property type="match status" value="1"/>
</dbReference>
<keyword evidence="5" id="KW-1185">Reference proteome</keyword>
<dbReference type="EMBL" id="PDJJ01000001">
    <property type="protein sequence ID" value="PFG43862.1"/>
    <property type="molecule type" value="Genomic_DNA"/>
</dbReference>
<dbReference type="InterPro" id="IPR050832">
    <property type="entry name" value="Bact_Acetyltransf"/>
</dbReference>
<evidence type="ECO:0000256" key="2">
    <source>
        <dbReference type="ARBA" id="ARBA00023315"/>
    </source>
</evidence>
<sequence>MTRAVRRLTPADLPAVVDLMADDGGYAERVSGHRAGRDEAVGVLTASPPGVDASAKCVLGSFDGHVLTGVVDVIRDWPDPGVAHIGLLLTADSRQRQGLGRALHDAVVEQVRGWDEATTLRLGIVDANREHAEPFWRALGYRPTGETRAYASGEVRSVTRIWTCPLPRPGAYCSG</sequence>
<accession>A0A2A9EZX4</accession>
<evidence type="ECO:0000259" key="3">
    <source>
        <dbReference type="PROSITE" id="PS51186"/>
    </source>
</evidence>
<dbReference type="GO" id="GO:0005840">
    <property type="term" value="C:ribosome"/>
    <property type="evidence" value="ECO:0007669"/>
    <property type="project" value="UniProtKB-KW"/>
</dbReference>
<gene>
    <name evidence="4" type="ORF">ATJ88_2575</name>
</gene>
<evidence type="ECO:0000256" key="1">
    <source>
        <dbReference type="ARBA" id="ARBA00022679"/>
    </source>
</evidence>
<dbReference type="Gene3D" id="3.40.630.30">
    <property type="match status" value="1"/>
</dbReference>
<evidence type="ECO:0000313" key="4">
    <source>
        <dbReference type="EMBL" id="PFG43862.1"/>
    </source>
</evidence>
<reference evidence="4 5" key="1">
    <citation type="submission" date="2017-10" db="EMBL/GenBank/DDBJ databases">
        <title>Sequencing the genomes of 1000 actinobacteria strains.</title>
        <authorList>
            <person name="Klenk H.-P."/>
        </authorList>
    </citation>
    <scope>NUCLEOTIDE SEQUENCE [LARGE SCALE GENOMIC DNA]</scope>
    <source>
        <strain evidence="4 5">DSM 21863</strain>
    </source>
</reference>
<dbReference type="InterPro" id="IPR016181">
    <property type="entry name" value="Acyl_CoA_acyltransferase"/>
</dbReference>
<dbReference type="CDD" id="cd04301">
    <property type="entry name" value="NAT_SF"/>
    <property type="match status" value="1"/>
</dbReference>
<dbReference type="SUPFAM" id="SSF55729">
    <property type="entry name" value="Acyl-CoA N-acyltransferases (Nat)"/>
    <property type="match status" value="1"/>
</dbReference>
<keyword evidence="4" id="KW-0689">Ribosomal protein</keyword>
<keyword evidence="2" id="KW-0012">Acyltransferase</keyword>
<dbReference type="GO" id="GO:0016747">
    <property type="term" value="F:acyltransferase activity, transferring groups other than amino-acyl groups"/>
    <property type="evidence" value="ECO:0007669"/>
    <property type="project" value="InterPro"/>
</dbReference>
<dbReference type="AlphaFoldDB" id="A0A2A9EZX4"/>
<comment type="caution">
    <text evidence="4">The sequence shown here is derived from an EMBL/GenBank/DDBJ whole genome shotgun (WGS) entry which is preliminary data.</text>
</comment>